<dbReference type="SMART" id="SM00320">
    <property type="entry name" value="WD40"/>
    <property type="match status" value="1"/>
</dbReference>
<comment type="similarity">
    <text evidence="3">Belongs to the THOC3 family.</text>
</comment>
<dbReference type="HOGENOM" id="CLU_2429203_0_0_1"/>
<name>K1R054_MAGGI</name>
<dbReference type="GO" id="GO:0000445">
    <property type="term" value="C:THO complex part of transcription export complex"/>
    <property type="evidence" value="ECO:0007669"/>
    <property type="project" value="TreeGrafter"/>
</dbReference>
<dbReference type="EMBL" id="JH817145">
    <property type="protein sequence ID" value="EKC42717.1"/>
    <property type="molecule type" value="Genomic_DNA"/>
</dbReference>
<evidence type="ECO:0000256" key="1">
    <source>
        <dbReference type="ARBA" id="ARBA00022574"/>
    </source>
</evidence>
<dbReference type="Pfam" id="PF00400">
    <property type="entry name" value="WD40"/>
    <property type="match status" value="1"/>
</dbReference>
<protein>
    <submittedName>
        <fullName evidence="4">THO complex subunit 3</fullName>
    </submittedName>
</protein>
<keyword evidence="1" id="KW-0853">WD repeat</keyword>
<dbReference type="PANTHER" id="PTHR22839:SF0">
    <property type="entry name" value="THO COMPLEX SUBUNIT 3"/>
    <property type="match status" value="1"/>
</dbReference>
<reference evidence="4" key="1">
    <citation type="journal article" date="2012" name="Nature">
        <title>The oyster genome reveals stress adaptation and complexity of shell formation.</title>
        <authorList>
            <person name="Zhang G."/>
            <person name="Fang X."/>
            <person name="Guo X."/>
            <person name="Li L."/>
            <person name="Luo R."/>
            <person name="Xu F."/>
            <person name="Yang P."/>
            <person name="Zhang L."/>
            <person name="Wang X."/>
            <person name="Qi H."/>
            <person name="Xiong Z."/>
            <person name="Que H."/>
            <person name="Xie Y."/>
            <person name="Holland P.W."/>
            <person name="Paps J."/>
            <person name="Zhu Y."/>
            <person name="Wu F."/>
            <person name="Chen Y."/>
            <person name="Wang J."/>
            <person name="Peng C."/>
            <person name="Meng J."/>
            <person name="Yang L."/>
            <person name="Liu J."/>
            <person name="Wen B."/>
            <person name="Zhang N."/>
            <person name="Huang Z."/>
            <person name="Zhu Q."/>
            <person name="Feng Y."/>
            <person name="Mount A."/>
            <person name="Hedgecock D."/>
            <person name="Xu Z."/>
            <person name="Liu Y."/>
            <person name="Domazet-Loso T."/>
            <person name="Du Y."/>
            <person name="Sun X."/>
            <person name="Zhang S."/>
            <person name="Liu B."/>
            <person name="Cheng P."/>
            <person name="Jiang X."/>
            <person name="Li J."/>
            <person name="Fan D."/>
            <person name="Wang W."/>
            <person name="Fu W."/>
            <person name="Wang T."/>
            <person name="Wang B."/>
            <person name="Zhang J."/>
            <person name="Peng Z."/>
            <person name="Li Y."/>
            <person name="Li N."/>
            <person name="Wang J."/>
            <person name="Chen M."/>
            <person name="He Y."/>
            <person name="Tan F."/>
            <person name="Song X."/>
            <person name="Zheng Q."/>
            <person name="Huang R."/>
            <person name="Yang H."/>
            <person name="Du X."/>
            <person name="Chen L."/>
            <person name="Yang M."/>
            <person name="Gaffney P.M."/>
            <person name="Wang S."/>
            <person name="Luo L."/>
            <person name="She Z."/>
            <person name="Ming Y."/>
            <person name="Huang W."/>
            <person name="Zhang S."/>
            <person name="Huang B."/>
            <person name="Zhang Y."/>
            <person name="Qu T."/>
            <person name="Ni P."/>
            <person name="Miao G."/>
            <person name="Wang J."/>
            <person name="Wang Q."/>
            <person name="Steinberg C.E."/>
            <person name="Wang H."/>
            <person name="Li N."/>
            <person name="Qian L."/>
            <person name="Zhang G."/>
            <person name="Li Y."/>
            <person name="Yang H."/>
            <person name="Liu X."/>
            <person name="Wang J."/>
            <person name="Yin Y."/>
            <person name="Wang J."/>
        </authorList>
    </citation>
    <scope>NUCLEOTIDE SEQUENCE [LARGE SCALE GENOMIC DNA]</scope>
    <source>
        <strain evidence="4">05x7-T-G4-1.051#20</strain>
    </source>
</reference>
<dbReference type="GO" id="GO:0006406">
    <property type="term" value="P:mRNA export from nucleus"/>
    <property type="evidence" value="ECO:0007669"/>
    <property type="project" value="InterPro"/>
</dbReference>
<organism evidence="4">
    <name type="scientific">Magallana gigas</name>
    <name type="common">Pacific oyster</name>
    <name type="synonym">Crassostrea gigas</name>
    <dbReference type="NCBI Taxonomy" id="29159"/>
    <lineage>
        <taxon>Eukaryota</taxon>
        <taxon>Metazoa</taxon>
        <taxon>Spiralia</taxon>
        <taxon>Lophotrochozoa</taxon>
        <taxon>Mollusca</taxon>
        <taxon>Bivalvia</taxon>
        <taxon>Autobranchia</taxon>
        <taxon>Pteriomorphia</taxon>
        <taxon>Ostreida</taxon>
        <taxon>Ostreoidea</taxon>
        <taxon>Ostreidae</taxon>
        <taxon>Magallana</taxon>
    </lineage>
</organism>
<dbReference type="PROSITE" id="PS50294">
    <property type="entry name" value="WD_REPEATS_REGION"/>
    <property type="match status" value="1"/>
</dbReference>
<evidence type="ECO:0000313" key="4">
    <source>
        <dbReference type="EMBL" id="EKC42717.1"/>
    </source>
</evidence>
<dbReference type="InParanoid" id="K1R054"/>
<dbReference type="PANTHER" id="PTHR22839">
    <property type="entry name" value="THO COMPLEX SUBUNIT 3 THO3"/>
    <property type="match status" value="1"/>
</dbReference>
<dbReference type="SUPFAM" id="SSF50978">
    <property type="entry name" value="WD40 repeat-like"/>
    <property type="match status" value="1"/>
</dbReference>
<sequence length="91" mass="10118">MSEVTGQRPIEVNEISWNNDGDLFFLTIGQGSINILSYTDLKLQHTLNAFPANCICIEFDPKGKYYATGSADALINIWDVAELACIRSFSK</sequence>
<dbReference type="AlphaFoldDB" id="K1R054"/>
<evidence type="ECO:0000256" key="2">
    <source>
        <dbReference type="ARBA" id="ARBA00022737"/>
    </source>
</evidence>
<dbReference type="InterPro" id="IPR040132">
    <property type="entry name" value="Tex1/THOC3"/>
</dbReference>
<gene>
    <name evidence="4" type="ORF">CGI_10016831</name>
</gene>
<dbReference type="PROSITE" id="PS50082">
    <property type="entry name" value="WD_REPEATS_2"/>
    <property type="match status" value="1"/>
</dbReference>
<proteinExistence type="inferred from homology"/>
<dbReference type="InterPro" id="IPR036322">
    <property type="entry name" value="WD40_repeat_dom_sf"/>
</dbReference>
<dbReference type="Gene3D" id="2.130.10.10">
    <property type="entry name" value="YVTN repeat-like/Quinoprotein amine dehydrogenase"/>
    <property type="match status" value="1"/>
</dbReference>
<dbReference type="InterPro" id="IPR001680">
    <property type="entry name" value="WD40_rpt"/>
</dbReference>
<keyword evidence="2" id="KW-0677">Repeat</keyword>
<dbReference type="InterPro" id="IPR015943">
    <property type="entry name" value="WD40/YVTN_repeat-like_dom_sf"/>
</dbReference>
<evidence type="ECO:0000256" key="3">
    <source>
        <dbReference type="ARBA" id="ARBA00046343"/>
    </source>
</evidence>
<accession>K1R054</accession>